<dbReference type="Pfam" id="PF07394">
    <property type="entry name" value="DUF1501"/>
    <property type="match status" value="1"/>
</dbReference>
<reference evidence="2 3" key="1">
    <citation type="submission" date="2019-02" db="EMBL/GenBank/DDBJ databases">
        <title>Deep-cultivation of Planctomycetes and their phenomic and genomic characterization uncovers novel biology.</title>
        <authorList>
            <person name="Wiegand S."/>
            <person name="Jogler M."/>
            <person name="Boedeker C."/>
            <person name="Pinto D."/>
            <person name="Vollmers J."/>
            <person name="Rivas-Marin E."/>
            <person name="Kohn T."/>
            <person name="Peeters S.H."/>
            <person name="Heuer A."/>
            <person name="Rast P."/>
            <person name="Oberbeckmann S."/>
            <person name="Bunk B."/>
            <person name="Jeske O."/>
            <person name="Meyerdierks A."/>
            <person name="Storesund J.E."/>
            <person name="Kallscheuer N."/>
            <person name="Luecker S."/>
            <person name="Lage O.M."/>
            <person name="Pohl T."/>
            <person name="Merkel B.J."/>
            <person name="Hornburger P."/>
            <person name="Mueller R.-W."/>
            <person name="Bruemmer F."/>
            <person name="Labrenz M."/>
            <person name="Spormann A.M."/>
            <person name="Op den Camp H."/>
            <person name="Overmann J."/>
            <person name="Amann R."/>
            <person name="Jetten M.S.M."/>
            <person name="Mascher T."/>
            <person name="Medema M.H."/>
            <person name="Devos D.P."/>
            <person name="Kaster A.-K."/>
            <person name="Ovreas L."/>
            <person name="Rohde M."/>
            <person name="Galperin M.Y."/>
            <person name="Jogler C."/>
        </authorList>
    </citation>
    <scope>NUCLEOTIDE SEQUENCE [LARGE SCALE GENOMIC DNA]</scope>
    <source>
        <strain evidence="2 3">ElP</strain>
    </source>
</reference>
<evidence type="ECO:0000313" key="3">
    <source>
        <dbReference type="Proteomes" id="UP000317835"/>
    </source>
</evidence>
<protein>
    <recommendedName>
        <fullName evidence="4">Sulfatase</fullName>
    </recommendedName>
</protein>
<dbReference type="PANTHER" id="PTHR43737:SF1">
    <property type="entry name" value="DUF1501 DOMAIN-CONTAINING PROTEIN"/>
    <property type="match status" value="1"/>
</dbReference>
<dbReference type="InterPro" id="IPR010869">
    <property type="entry name" value="DUF1501"/>
</dbReference>
<evidence type="ECO:0000313" key="2">
    <source>
        <dbReference type="EMBL" id="QDV33391.1"/>
    </source>
</evidence>
<dbReference type="InterPro" id="IPR006311">
    <property type="entry name" value="TAT_signal"/>
</dbReference>
<evidence type="ECO:0000256" key="1">
    <source>
        <dbReference type="SAM" id="MobiDB-lite"/>
    </source>
</evidence>
<feature type="region of interest" description="Disordered" evidence="1">
    <location>
        <begin position="1"/>
        <end position="20"/>
    </location>
</feature>
<proteinExistence type="predicted"/>
<dbReference type="RefSeq" id="WP_145267777.1">
    <property type="nucleotide sequence ID" value="NZ_CP036426.1"/>
</dbReference>
<dbReference type="PROSITE" id="PS51318">
    <property type="entry name" value="TAT"/>
    <property type="match status" value="1"/>
</dbReference>
<dbReference type="SUPFAM" id="SSF53649">
    <property type="entry name" value="Alkaline phosphatase-like"/>
    <property type="match status" value="1"/>
</dbReference>
<dbReference type="PANTHER" id="PTHR43737">
    <property type="entry name" value="BLL7424 PROTEIN"/>
    <property type="match status" value="1"/>
</dbReference>
<dbReference type="Proteomes" id="UP000317835">
    <property type="component" value="Chromosome"/>
</dbReference>
<organism evidence="2 3">
    <name type="scientific">Tautonia plasticadhaerens</name>
    <dbReference type="NCBI Taxonomy" id="2527974"/>
    <lineage>
        <taxon>Bacteria</taxon>
        <taxon>Pseudomonadati</taxon>
        <taxon>Planctomycetota</taxon>
        <taxon>Planctomycetia</taxon>
        <taxon>Isosphaerales</taxon>
        <taxon>Isosphaeraceae</taxon>
        <taxon>Tautonia</taxon>
    </lineage>
</organism>
<dbReference type="Gene3D" id="3.40.720.10">
    <property type="entry name" value="Alkaline Phosphatase, subunit A"/>
    <property type="match status" value="1"/>
</dbReference>
<dbReference type="EMBL" id="CP036426">
    <property type="protein sequence ID" value="QDV33391.1"/>
    <property type="molecule type" value="Genomic_DNA"/>
</dbReference>
<evidence type="ECO:0008006" key="4">
    <source>
        <dbReference type="Google" id="ProtNLM"/>
    </source>
</evidence>
<gene>
    <name evidence="2" type="ORF">ElP_12620</name>
</gene>
<sequence length="489" mass="53247">MFRPTRRCPGPASLPSAPVGRRDFLRTTGAGFGMLALSDLLRRGAGASDGTRGGANPLAERPPHFTPKAKRCIFLFMVGGPSHLDLYDPKPELDRLHGRPLPPSFGKIHSQFLESDPICLGSSRRWGKYGESGMDMSDLVPHMHPLADEIAMIRSCRVDSVIHAPAHYQMNCGRVFMGYPSLGSWVSYGLGTENENLPAYVVMSQPEGTPEGGAPCWGAGFLPAAYQGTLFRPGPSPILDLEPATGEFSRGQQRRTLDLLRDMNREGTDPEDTELSARIASYELAFRMQAEAPEAVDLSAETEETRRLYGLDDPRTEDYGTRCLLARRLVERGVRFVQVYSGGGPVAMQWDAHDDVNENHEKMCGLTDKPVAALLTDLRRRGMLDETLVIWGGEFGRTPVSQGGSRGRDHNATGFSMWMAGGGVKGGTVLGSTDEIGLDAVEEPAHINDLHATILHLMGLEHMGLTYLHGGRDERLTDVGGRVLSGLLA</sequence>
<dbReference type="OrthoDB" id="127333at2"/>
<accession>A0A518GXS7</accession>
<name>A0A518GXS7_9BACT</name>
<dbReference type="AlphaFoldDB" id="A0A518GXS7"/>
<dbReference type="KEGG" id="tpla:ElP_12620"/>
<dbReference type="InterPro" id="IPR017850">
    <property type="entry name" value="Alkaline_phosphatase_core_sf"/>
</dbReference>
<keyword evidence="3" id="KW-1185">Reference proteome</keyword>